<dbReference type="PANTHER" id="PTHR34070:SF1">
    <property type="entry name" value="DNA ALKYLATION REPAIR PROTEIN"/>
    <property type="match status" value="1"/>
</dbReference>
<gene>
    <name evidence="1" type="ORF">A2164_01280</name>
</gene>
<dbReference type="PANTHER" id="PTHR34070">
    <property type="entry name" value="ARMADILLO-TYPE FOLD"/>
    <property type="match status" value="1"/>
</dbReference>
<proteinExistence type="predicted"/>
<dbReference type="EMBL" id="MFAT01000029">
    <property type="protein sequence ID" value="OGD86351.1"/>
    <property type="molecule type" value="Genomic_DNA"/>
</dbReference>
<dbReference type="InterPro" id="IPR014825">
    <property type="entry name" value="DNA_alkylation"/>
</dbReference>
<accession>A0A1F5G3B2</accession>
<reference evidence="1 2" key="1">
    <citation type="journal article" date="2016" name="Nat. Commun.">
        <title>Thousands of microbial genomes shed light on interconnected biogeochemical processes in an aquifer system.</title>
        <authorList>
            <person name="Anantharaman K."/>
            <person name="Brown C.T."/>
            <person name="Hug L.A."/>
            <person name="Sharon I."/>
            <person name="Castelle C.J."/>
            <person name="Probst A.J."/>
            <person name="Thomas B.C."/>
            <person name="Singh A."/>
            <person name="Wilkins M.J."/>
            <person name="Karaoz U."/>
            <person name="Brodie E.L."/>
            <person name="Williams K.H."/>
            <person name="Hubbard S.S."/>
            <person name="Banfield J.F."/>
        </authorList>
    </citation>
    <scope>NUCLEOTIDE SEQUENCE [LARGE SCALE GENOMIC DNA]</scope>
</reference>
<evidence type="ECO:0000313" key="2">
    <source>
        <dbReference type="Proteomes" id="UP000176317"/>
    </source>
</evidence>
<comment type="caution">
    <text evidence="1">The sequence shown here is derived from an EMBL/GenBank/DDBJ whole genome shotgun (WGS) entry which is preliminary data.</text>
</comment>
<dbReference type="CDD" id="cd06561">
    <property type="entry name" value="AlkD_like"/>
    <property type="match status" value="1"/>
</dbReference>
<sequence>MQIGDIECDLQRLKNPKKAQILSRYFKTQKGQYGQGDIFLGITVPRQRQIAKKYKDIDIKSIQKLLISKIHEYRLTAILILVSKYQSVNEREKQPIVKIYLKNTKYINNWDLVDLSADKILGQYLINRDKSILYKLAKSTILWERRIAIMATFAFIKKNQFNDTFRLAKILLYDKHDLIHKAVGWMLREIGKHNQKAEETFLNNYYKQMPRTMLRYSIEKFTEFKRKKYLKNRI</sequence>
<dbReference type="Pfam" id="PF08713">
    <property type="entry name" value="DNA_alkylation"/>
    <property type="match status" value="1"/>
</dbReference>
<dbReference type="Proteomes" id="UP000176317">
    <property type="component" value="Unassembled WGS sequence"/>
</dbReference>
<dbReference type="InterPro" id="IPR016024">
    <property type="entry name" value="ARM-type_fold"/>
</dbReference>
<organism evidence="1 2">
    <name type="scientific">Candidatus Curtissbacteria bacterium RBG_13_35_7</name>
    <dbReference type="NCBI Taxonomy" id="1797705"/>
    <lineage>
        <taxon>Bacteria</taxon>
        <taxon>Candidatus Curtissiibacteriota</taxon>
    </lineage>
</organism>
<name>A0A1F5G3B2_9BACT</name>
<protein>
    <submittedName>
        <fullName evidence="1">DNA alkylation repair protein</fullName>
    </submittedName>
</protein>
<dbReference type="AlphaFoldDB" id="A0A1F5G3B2"/>
<dbReference type="SUPFAM" id="SSF48371">
    <property type="entry name" value="ARM repeat"/>
    <property type="match status" value="1"/>
</dbReference>
<evidence type="ECO:0000313" key="1">
    <source>
        <dbReference type="EMBL" id="OGD86351.1"/>
    </source>
</evidence>
<dbReference type="Gene3D" id="1.25.10.90">
    <property type="match status" value="1"/>
</dbReference>